<comment type="caution">
    <text evidence="1">The sequence shown here is derived from an EMBL/GenBank/DDBJ whole genome shotgun (WGS) entry which is preliminary data.</text>
</comment>
<gene>
    <name evidence="1" type="ORF">QE152_g26225</name>
</gene>
<evidence type="ECO:0000313" key="2">
    <source>
        <dbReference type="Proteomes" id="UP001458880"/>
    </source>
</evidence>
<sequence length="171" mass="19692">MEHFFLQSVVKVNIVNEEVGRGKHCAENGSKSLSGKKFTFKKIRWGDKSFKSYQSLGRDEILSALLQKSLEEILAGTTKRNFYGDNIKTPTAQLPLLSKSQTINACFLRQQMRSTLKMERKYCIKNDIGDSLLKARERWIFFLPCCRWVWKQFCQGGSFYEGSIKTSTAQL</sequence>
<protein>
    <submittedName>
        <fullName evidence="1">Uncharacterized protein</fullName>
    </submittedName>
</protein>
<keyword evidence="2" id="KW-1185">Reference proteome</keyword>
<dbReference type="AlphaFoldDB" id="A0AAW1JXY9"/>
<reference evidence="1 2" key="1">
    <citation type="journal article" date="2024" name="BMC Genomics">
        <title>De novo assembly and annotation of Popillia japonica's genome with initial clues to its potential as an invasive pest.</title>
        <authorList>
            <person name="Cucini C."/>
            <person name="Boschi S."/>
            <person name="Funari R."/>
            <person name="Cardaioli E."/>
            <person name="Iannotti N."/>
            <person name="Marturano G."/>
            <person name="Paoli F."/>
            <person name="Bruttini M."/>
            <person name="Carapelli A."/>
            <person name="Frati F."/>
            <person name="Nardi F."/>
        </authorList>
    </citation>
    <scope>NUCLEOTIDE SEQUENCE [LARGE SCALE GENOMIC DNA]</scope>
    <source>
        <strain evidence="1">DMR45628</strain>
    </source>
</reference>
<organism evidence="1 2">
    <name type="scientific">Popillia japonica</name>
    <name type="common">Japanese beetle</name>
    <dbReference type="NCBI Taxonomy" id="7064"/>
    <lineage>
        <taxon>Eukaryota</taxon>
        <taxon>Metazoa</taxon>
        <taxon>Ecdysozoa</taxon>
        <taxon>Arthropoda</taxon>
        <taxon>Hexapoda</taxon>
        <taxon>Insecta</taxon>
        <taxon>Pterygota</taxon>
        <taxon>Neoptera</taxon>
        <taxon>Endopterygota</taxon>
        <taxon>Coleoptera</taxon>
        <taxon>Polyphaga</taxon>
        <taxon>Scarabaeiformia</taxon>
        <taxon>Scarabaeidae</taxon>
        <taxon>Rutelinae</taxon>
        <taxon>Popillia</taxon>
    </lineage>
</organism>
<dbReference type="EMBL" id="JASPKY010000298">
    <property type="protein sequence ID" value="KAK9710072.1"/>
    <property type="molecule type" value="Genomic_DNA"/>
</dbReference>
<name>A0AAW1JXY9_POPJA</name>
<proteinExistence type="predicted"/>
<evidence type="ECO:0000313" key="1">
    <source>
        <dbReference type="EMBL" id="KAK9710072.1"/>
    </source>
</evidence>
<dbReference type="Proteomes" id="UP001458880">
    <property type="component" value="Unassembled WGS sequence"/>
</dbReference>
<accession>A0AAW1JXY9</accession>